<dbReference type="SUPFAM" id="SSF54631">
    <property type="entry name" value="CBS-domain pair"/>
    <property type="match status" value="1"/>
</dbReference>
<dbReference type="GO" id="GO:0005737">
    <property type="term" value="C:cytoplasm"/>
    <property type="evidence" value="ECO:0007669"/>
    <property type="project" value="TreeGrafter"/>
</dbReference>
<name>A0A061AZ85_RHOTO</name>
<dbReference type="InterPro" id="IPR046342">
    <property type="entry name" value="CBS_dom_sf"/>
</dbReference>
<proteinExistence type="predicted"/>
<dbReference type="GO" id="GO:0016020">
    <property type="term" value="C:membrane"/>
    <property type="evidence" value="ECO:0007669"/>
    <property type="project" value="UniProtKB-UniRule"/>
</dbReference>
<feature type="transmembrane region" description="Helical" evidence="4">
    <location>
        <begin position="6"/>
        <end position="30"/>
    </location>
</feature>
<dbReference type="Gene3D" id="3.10.580.10">
    <property type="entry name" value="CBS-domain"/>
    <property type="match status" value="1"/>
</dbReference>
<sequence>MGRKEFVLKLVFSVVFVLLGGVFSGLSLGLMGLDSMNLQVLAASGPPQDRIDAQRVLSLLSHGRHFVLVCLLLSNVIVNETLPVFLDSLIGGGGLAAIVISSAAIVIFGEVLPQALCAQYGLRVGAKCVGFVQVLMYLESPICYPTAKLLDWLLGSHTTHLYRREELKTLVHLHGEGKVLGGEEGELVEGVLGLAERAVGEVGRRVREVYAVSDGLRICDVDLMQLLLRRQHFLPVRRAKTAFGAIDEKKDEPFVGYLRVEELIEAQSRPNDLVRSLALHPLVHVFPNTPIIDCIAYLKREDPEAVLLVSNSAIDGADALGFAVLDDLLKAILHDEPDKAHSRTVSLGATARSALSRPPRASASIGLSRFVSGIVDRHFTHRASSSQLSFRLDSSDEESHLFSRSRTSTASYRPLASSPHSHHRTMSSLSRFSVVPTPAGTAPARKTGWDGRGGGFKFPTPDGSPVGEEVETFALGDVDDEEGREDSGFGDGDELSGKGGLYPLGIAGAR</sequence>
<organism evidence="6">
    <name type="scientific">Rhodotorula toruloides</name>
    <name type="common">Yeast</name>
    <name type="synonym">Rhodosporidium toruloides</name>
    <dbReference type="NCBI Taxonomy" id="5286"/>
    <lineage>
        <taxon>Eukaryota</taxon>
        <taxon>Fungi</taxon>
        <taxon>Dikarya</taxon>
        <taxon>Basidiomycota</taxon>
        <taxon>Pucciniomycotina</taxon>
        <taxon>Microbotryomycetes</taxon>
        <taxon>Sporidiobolales</taxon>
        <taxon>Sporidiobolaceae</taxon>
        <taxon>Rhodotorula</taxon>
    </lineage>
</organism>
<dbReference type="InterPro" id="IPR002550">
    <property type="entry name" value="CNNM"/>
</dbReference>
<dbReference type="PANTHER" id="PTHR12064">
    <property type="entry name" value="METAL TRANSPORTER CNNM"/>
    <property type="match status" value="1"/>
</dbReference>
<evidence type="ECO:0000259" key="5">
    <source>
        <dbReference type="PROSITE" id="PS51846"/>
    </source>
</evidence>
<keyword evidence="2 4" id="KW-0812">Transmembrane</keyword>
<protein>
    <submittedName>
        <fullName evidence="6">RHTO0S07e00144g1_1</fullName>
    </submittedName>
</protein>
<feature type="region of interest" description="Disordered" evidence="3">
    <location>
        <begin position="434"/>
        <end position="453"/>
    </location>
</feature>
<dbReference type="PANTHER" id="PTHR12064:SF97">
    <property type="entry name" value="METAL TRANSPORTER CNNM-5"/>
    <property type="match status" value="1"/>
</dbReference>
<feature type="domain" description="CNNM transmembrane" evidence="5">
    <location>
        <begin position="2"/>
        <end position="184"/>
    </location>
</feature>
<evidence type="ECO:0000256" key="2">
    <source>
        <dbReference type="PROSITE-ProRule" id="PRU01193"/>
    </source>
</evidence>
<gene>
    <name evidence="6" type="ORF">RHTO0S_07e00144g</name>
</gene>
<dbReference type="GO" id="GO:0010960">
    <property type="term" value="P:magnesium ion homeostasis"/>
    <property type="evidence" value="ECO:0007669"/>
    <property type="project" value="InterPro"/>
</dbReference>
<feature type="transmembrane region" description="Helical" evidence="4">
    <location>
        <begin position="89"/>
        <end position="108"/>
    </location>
</feature>
<dbReference type="Pfam" id="PF01595">
    <property type="entry name" value="CNNM"/>
    <property type="match status" value="1"/>
</dbReference>
<keyword evidence="2 4" id="KW-1133">Transmembrane helix</keyword>
<dbReference type="GO" id="GO:0030026">
    <property type="term" value="P:intracellular manganese ion homeostasis"/>
    <property type="evidence" value="ECO:0007669"/>
    <property type="project" value="TreeGrafter"/>
</dbReference>
<keyword evidence="2 4" id="KW-0472">Membrane</keyword>
<evidence type="ECO:0000256" key="3">
    <source>
        <dbReference type="SAM" id="MobiDB-lite"/>
    </source>
</evidence>
<feature type="transmembrane region" description="Helical" evidence="4">
    <location>
        <begin position="56"/>
        <end position="77"/>
    </location>
</feature>
<evidence type="ECO:0000256" key="1">
    <source>
        <dbReference type="ARBA" id="ARBA00022737"/>
    </source>
</evidence>
<dbReference type="EMBL" id="LK052942">
    <property type="protein sequence ID" value="CDR42504.1"/>
    <property type="molecule type" value="Genomic_DNA"/>
</dbReference>
<accession>A0A061AZ85</accession>
<dbReference type="AlphaFoldDB" id="A0A061AZ85"/>
<evidence type="ECO:0000313" key="6">
    <source>
        <dbReference type="EMBL" id="CDR42504.1"/>
    </source>
</evidence>
<dbReference type="OrthoDB" id="5353557at2759"/>
<keyword evidence="1" id="KW-0677">Repeat</keyword>
<evidence type="ECO:0000256" key="4">
    <source>
        <dbReference type="SAM" id="Phobius"/>
    </source>
</evidence>
<feature type="region of interest" description="Disordered" evidence="3">
    <location>
        <begin position="403"/>
        <end position="428"/>
    </location>
</feature>
<reference evidence="6" key="1">
    <citation type="journal article" date="2014" name="Genome Announc.">
        <title>Draft genome sequence of Rhodosporidium toruloides CECT1137, an oleaginous yeast of biotechnological interest.</title>
        <authorList>
            <person name="Morin N."/>
            <person name="Calcas X."/>
            <person name="Devillers H."/>
            <person name="Durrens P."/>
            <person name="Sherman D.J."/>
            <person name="Nicaud J.-M."/>
            <person name="Neuveglise C."/>
        </authorList>
    </citation>
    <scope>NUCLEOTIDE SEQUENCE</scope>
    <source>
        <strain evidence="6">CECT1137</strain>
    </source>
</reference>
<dbReference type="PROSITE" id="PS51846">
    <property type="entry name" value="CNNM"/>
    <property type="match status" value="1"/>
</dbReference>
<dbReference type="InterPro" id="IPR045095">
    <property type="entry name" value="ACDP"/>
</dbReference>
<feature type="region of interest" description="Disordered" evidence="3">
    <location>
        <begin position="475"/>
        <end position="510"/>
    </location>
</feature>